<evidence type="ECO:0000256" key="15">
    <source>
        <dbReference type="SAM" id="MobiDB-lite"/>
    </source>
</evidence>
<organism evidence="19 20">
    <name type="scientific">Mesocricetus auratus</name>
    <name type="common">Golden hamster</name>
    <dbReference type="NCBI Taxonomy" id="10036"/>
    <lineage>
        <taxon>Eukaryota</taxon>
        <taxon>Metazoa</taxon>
        <taxon>Chordata</taxon>
        <taxon>Craniata</taxon>
        <taxon>Vertebrata</taxon>
        <taxon>Euteleostomi</taxon>
        <taxon>Mammalia</taxon>
        <taxon>Eutheria</taxon>
        <taxon>Euarchontoglires</taxon>
        <taxon>Glires</taxon>
        <taxon>Rodentia</taxon>
        <taxon>Myomorpha</taxon>
        <taxon>Muroidea</taxon>
        <taxon>Cricetidae</taxon>
        <taxon>Cricetinae</taxon>
        <taxon>Mesocricetus</taxon>
    </lineage>
</organism>
<keyword evidence="8 16" id="KW-0472">Membrane</keyword>
<dbReference type="Gene3D" id="2.60.40.10">
    <property type="entry name" value="Immunoglobulins"/>
    <property type="match status" value="4"/>
</dbReference>
<evidence type="ECO:0000256" key="14">
    <source>
        <dbReference type="ARBA" id="ARBA00041225"/>
    </source>
</evidence>
<dbReference type="InterPro" id="IPR013151">
    <property type="entry name" value="Immunoglobulin_dom"/>
</dbReference>
<keyword evidence="10 20" id="KW-0675">Receptor</keyword>
<keyword evidence="5 17" id="KW-0732">Signal</keyword>
<dbReference type="PROSITE" id="PS50835">
    <property type="entry name" value="IG_LIKE"/>
    <property type="match status" value="1"/>
</dbReference>
<dbReference type="PANTHER" id="PTHR11738">
    <property type="entry name" value="MHC CLASS I NK CELL RECEPTOR"/>
    <property type="match status" value="1"/>
</dbReference>
<dbReference type="SUPFAM" id="SSF48726">
    <property type="entry name" value="Immunoglobulin"/>
    <property type="match status" value="4"/>
</dbReference>
<dbReference type="PANTHER" id="PTHR11738:SF14">
    <property type="entry name" value="NATURAL CYTOTOXICITY TRIGGERING RECEPTOR 1"/>
    <property type="match status" value="1"/>
</dbReference>
<keyword evidence="11" id="KW-0325">Glycoprotein</keyword>
<evidence type="ECO:0000256" key="13">
    <source>
        <dbReference type="ARBA" id="ARBA00040484"/>
    </source>
</evidence>
<evidence type="ECO:0000256" key="12">
    <source>
        <dbReference type="ARBA" id="ARBA00023319"/>
    </source>
</evidence>
<dbReference type="GeneID" id="101829237"/>
<evidence type="ECO:0000313" key="20">
    <source>
        <dbReference type="RefSeq" id="XP_040589777.1"/>
    </source>
</evidence>
<gene>
    <name evidence="20" type="primary">LOC101829237</name>
</gene>
<dbReference type="InterPro" id="IPR007110">
    <property type="entry name" value="Ig-like_dom"/>
</dbReference>
<dbReference type="Pfam" id="PF00047">
    <property type="entry name" value="ig"/>
    <property type="match status" value="1"/>
</dbReference>
<dbReference type="CDD" id="cd05751">
    <property type="entry name" value="IgC2_D1_LILR_KIR_like"/>
    <property type="match status" value="1"/>
</dbReference>
<evidence type="ECO:0000256" key="11">
    <source>
        <dbReference type="ARBA" id="ARBA00023180"/>
    </source>
</evidence>
<feature type="region of interest" description="Disordered" evidence="15">
    <location>
        <begin position="614"/>
        <end position="635"/>
    </location>
</feature>
<dbReference type="RefSeq" id="XP_040589777.1">
    <property type="nucleotide sequence ID" value="XM_040733843.1"/>
</dbReference>
<evidence type="ECO:0000256" key="5">
    <source>
        <dbReference type="ARBA" id="ARBA00022729"/>
    </source>
</evidence>
<dbReference type="InterPro" id="IPR036179">
    <property type="entry name" value="Ig-like_dom_sf"/>
</dbReference>
<feature type="signal peptide" evidence="17">
    <location>
        <begin position="1"/>
        <end position="21"/>
    </location>
</feature>
<evidence type="ECO:0000313" key="19">
    <source>
        <dbReference type="Proteomes" id="UP000886700"/>
    </source>
</evidence>
<keyword evidence="9" id="KW-1015">Disulfide bond</keyword>
<keyword evidence="3" id="KW-1003">Cell membrane</keyword>
<keyword evidence="19" id="KW-1185">Reference proteome</keyword>
<evidence type="ECO:0000256" key="10">
    <source>
        <dbReference type="ARBA" id="ARBA00023170"/>
    </source>
</evidence>
<dbReference type="InterPro" id="IPR003599">
    <property type="entry name" value="Ig_sub"/>
</dbReference>
<protein>
    <recommendedName>
        <fullName evidence="13">Natural cytotoxicity triggering receptor 1</fullName>
    </recommendedName>
    <alternativeName>
        <fullName evidence="14">Natural killer cell p46-related protein</fullName>
    </alternativeName>
</protein>
<evidence type="ECO:0000259" key="18">
    <source>
        <dbReference type="PROSITE" id="PS50835"/>
    </source>
</evidence>
<keyword evidence="6" id="KW-0677">Repeat</keyword>
<dbReference type="InterPro" id="IPR013783">
    <property type="entry name" value="Ig-like_fold"/>
</dbReference>
<evidence type="ECO:0000256" key="1">
    <source>
        <dbReference type="ARBA" id="ARBA00004251"/>
    </source>
</evidence>
<evidence type="ECO:0000256" key="6">
    <source>
        <dbReference type="ARBA" id="ARBA00022737"/>
    </source>
</evidence>
<comment type="subcellular location">
    <subcellularLocation>
        <location evidence="1">Cell membrane</location>
        <topology evidence="1">Single-pass type I membrane protein</topology>
    </subcellularLocation>
</comment>
<dbReference type="SMART" id="SM00409">
    <property type="entry name" value="IG"/>
    <property type="match status" value="4"/>
</dbReference>
<evidence type="ECO:0000256" key="7">
    <source>
        <dbReference type="ARBA" id="ARBA00022989"/>
    </source>
</evidence>
<evidence type="ECO:0000256" key="3">
    <source>
        <dbReference type="ARBA" id="ARBA00022475"/>
    </source>
</evidence>
<evidence type="ECO:0000256" key="16">
    <source>
        <dbReference type="SAM" id="Phobius"/>
    </source>
</evidence>
<dbReference type="Proteomes" id="UP000886700">
    <property type="component" value="Unplaced"/>
</dbReference>
<sequence>MAPQGITFLCLAVFLGHSIWAQGEFPTPTISTATSPAVPWNGSVRIICQGTPEAFLYQLSLMKNSTPTVIEKKLGFQKEAEFIINHMNTTTAGCYQCQYRKKYHWSEQSKPLELVVTGLYNKPVLSTDQSRVLKPGGNISFQCSSAYNLFNRFSLAKDGDASLPWCQHEGHQGSFSLGPVTPDFAGSYRCYGWHSSRPYVWSAPSDALELVVTDSKKQDYVTENSIRMGIAGLVLVVLLVILAEDWNSHRAPQKEDCQALAAPSLSKYILSAVDSHGDWCWGSPTTSCVLPSSTGLSPHTRCSLDFASGMLSTLPALLFLGLCLSQRINAGKQTLPKPIIWTKPNNRVTKGNPVNIWCQGPQSASAYQLYFEGSLFAMKRPESHTSMSKVMFFIPQMTPNTAGRYFCFYQSGDLQSERSDLLVLVVTGMYDTPKLWIHPGPEVTSGENVTFFCHLDAGTSKFFLLKEEEPNRVQQRHGNKKADFPMGPVTRDHGGTYRCFGSYNDHVWSFPSEPVTLLIPGGEGNTSLEPTDPTSFVYLEYNLSTKESGLQKDSAFWDHTTQNFIRIGLVCIVLMAVIWLLAEDWFSRKKDKERTNRSASWECRRRRRSQCSLEEEQRDAISMGELKAAPGPGAI</sequence>
<keyword evidence="7 16" id="KW-1133">Transmembrane helix</keyword>
<name>A0ABM2WFY5_MESAU</name>
<dbReference type="Pfam" id="PF13895">
    <property type="entry name" value="Ig_2"/>
    <property type="match status" value="3"/>
</dbReference>
<accession>A0ABM2WFY5</accession>
<evidence type="ECO:0000256" key="17">
    <source>
        <dbReference type="SAM" id="SignalP"/>
    </source>
</evidence>
<comment type="similarity">
    <text evidence="2">Belongs to the natural cytotoxicity receptor (NCR) family.</text>
</comment>
<proteinExistence type="inferred from homology"/>
<keyword evidence="12" id="KW-0393">Immunoglobulin domain</keyword>
<keyword evidence="4 16" id="KW-0812">Transmembrane</keyword>
<feature type="chain" id="PRO_5045586004" description="Natural cytotoxicity triggering receptor 1" evidence="17">
    <location>
        <begin position="22"/>
        <end position="635"/>
    </location>
</feature>
<evidence type="ECO:0000256" key="8">
    <source>
        <dbReference type="ARBA" id="ARBA00023136"/>
    </source>
</evidence>
<evidence type="ECO:0000256" key="4">
    <source>
        <dbReference type="ARBA" id="ARBA00022692"/>
    </source>
</evidence>
<evidence type="ECO:0000256" key="2">
    <source>
        <dbReference type="ARBA" id="ARBA00006531"/>
    </source>
</evidence>
<dbReference type="InterPro" id="IPR050412">
    <property type="entry name" value="Ig-like_Receptors_ImmuneReg"/>
</dbReference>
<feature type="transmembrane region" description="Helical" evidence="16">
    <location>
        <begin position="564"/>
        <end position="582"/>
    </location>
</feature>
<reference evidence="20" key="1">
    <citation type="submission" date="2025-08" db="UniProtKB">
        <authorList>
            <consortium name="RefSeq"/>
        </authorList>
    </citation>
    <scope>IDENTIFICATION</scope>
    <source>
        <tissue evidence="20">Liver</tissue>
    </source>
</reference>
<evidence type="ECO:0000256" key="9">
    <source>
        <dbReference type="ARBA" id="ARBA00023157"/>
    </source>
</evidence>
<feature type="domain" description="Ig-like" evidence="18">
    <location>
        <begin position="123"/>
        <end position="190"/>
    </location>
</feature>